<dbReference type="RefSeq" id="WP_116065058.1">
    <property type="nucleotide sequence ID" value="NZ_QRDZ01000041.1"/>
</dbReference>
<dbReference type="Gene3D" id="3.20.20.150">
    <property type="entry name" value="Divalent-metal-dependent TIM barrel enzymes"/>
    <property type="match status" value="1"/>
</dbReference>
<evidence type="ECO:0000313" key="2">
    <source>
        <dbReference type="EMBL" id="RED55901.1"/>
    </source>
</evidence>
<evidence type="ECO:0000259" key="1">
    <source>
        <dbReference type="Pfam" id="PF01261"/>
    </source>
</evidence>
<name>A0A3D9I2M0_9BACL</name>
<dbReference type="AlphaFoldDB" id="A0A3D9I2M0"/>
<dbReference type="InterPro" id="IPR036237">
    <property type="entry name" value="Xyl_isomerase-like_sf"/>
</dbReference>
<comment type="caution">
    <text evidence="2">The sequence shown here is derived from an EMBL/GenBank/DDBJ whole genome shotgun (WGS) entry which is preliminary data.</text>
</comment>
<dbReference type="InterPro" id="IPR050312">
    <property type="entry name" value="IolE/XylAMocC-like"/>
</dbReference>
<keyword evidence="2" id="KW-0413">Isomerase</keyword>
<gene>
    <name evidence="2" type="ORF">DFP98_14128</name>
</gene>
<dbReference type="Pfam" id="PF01261">
    <property type="entry name" value="AP_endonuc_2"/>
    <property type="match status" value="1"/>
</dbReference>
<sequence>MTKQRYEEKNERIRSAFLALKREQPERLRERLNLSWSNWGFGMESLETSAKRLQRSGIGYIELHGNHYGPDLGYRAKETIDILEAHGIKTSGVCGMFSADNDLSSSRAPHRQAAIDYLKREIEFTAEMGGSYLLVVPGAVGRPKAYDDMEFQRSVDTLGIVADRFVEYGVKAAIEPIRAAEVSLVRTIADAKAYIAAVDHPGVQHINADVYHMQAEEAHIGEALLEAGERLVNLHMADSNRGALGDGFMDLDTIIMALYVLGFNREGRFVTPEPLGPGGDPYPAMYGKPDAAKLDDLVARTAAYFREREAFLVG</sequence>
<protein>
    <submittedName>
        <fullName evidence="2">Sugar phosphate isomerase/epimerase</fullName>
    </submittedName>
</protein>
<dbReference type="PANTHER" id="PTHR12110">
    <property type="entry name" value="HYDROXYPYRUVATE ISOMERASE"/>
    <property type="match status" value="1"/>
</dbReference>
<reference evidence="2 3" key="1">
    <citation type="submission" date="2018-07" db="EMBL/GenBank/DDBJ databases">
        <title>Genomic Encyclopedia of Type Strains, Phase III (KMG-III): the genomes of soil and plant-associated and newly described type strains.</title>
        <authorList>
            <person name="Whitman W."/>
        </authorList>
    </citation>
    <scope>NUCLEOTIDE SEQUENCE [LARGE SCALE GENOMIC DNA]</scope>
    <source>
        <strain evidence="2 3">CECT 7287</strain>
    </source>
</reference>
<dbReference type="OrthoDB" id="9814946at2"/>
<dbReference type="SUPFAM" id="SSF51658">
    <property type="entry name" value="Xylose isomerase-like"/>
    <property type="match status" value="1"/>
</dbReference>
<dbReference type="Proteomes" id="UP000256977">
    <property type="component" value="Unassembled WGS sequence"/>
</dbReference>
<keyword evidence="3" id="KW-1185">Reference proteome</keyword>
<organism evidence="2 3">
    <name type="scientific">Cohnella phaseoli</name>
    <dbReference type="NCBI Taxonomy" id="456490"/>
    <lineage>
        <taxon>Bacteria</taxon>
        <taxon>Bacillati</taxon>
        <taxon>Bacillota</taxon>
        <taxon>Bacilli</taxon>
        <taxon>Bacillales</taxon>
        <taxon>Paenibacillaceae</taxon>
        <taxon>Cohnella</taxon>
    </lineage>
</organism>
<feature type="domain" description="Xylose isomerase-like TIM barrel" evidence="1">
    <location>
        <begin position="52"/>
        <end position="263"/>
    </location>
</feature>
<dbReference type="InterPro" id="IPR013022">
    <property type="entry name" value="Xyl_isomerase-like_TIM-brl"/>
</dbReference>
<evidence type="ECO:0000313" key="3">
    <source>
        <dbReference type="Proteomes" id="UP000256977"/>
    </source>
</evidence>
<proteinExistence type="predicted"/>
<dbReference type="EMBL" id="QRDZ01000041">
    <property type="protein sequence ID" value="RED55901.1"/>
    <property type="molecule type" value="Genomic_DNA"/>
</dbReference>
<accession>A0A3D9I2M0</accession>
<dbReference type="GO" id="GO:0016853">
    <property type="term" value="F:isomerase activity"/>
    <property type="evidence" value="ECO:0007669"/>
    <property type="project" value="UniProtKB-KW"/>
</dbReference>